<dbReference type="Pfam" id="PF03466">
    <property type="entry name" value="LysR_substrate"/>
    <property type="match status" value="1"/>
</dbReference>
<keyword evidence="4" id="KW-0804">Transcription</keyword>
<protein>
    <recommendedName>
        <fullName evidence="6">HTH lysR-type domain-containing protein</fullName>
    </recommendedName>
</protein>
<evidence type="ECO:0000256" key="4">
    <source>
        <dbReference type="ARBA" id="ARBA00023163"/>
    </source>
</evidence>
<feature type="domain" description="HTH lysR-type" evidence="6">
    <location>
        <begin position="4"/>
        <end position="61"/>
    </location>
</feature>
<reference evidence="7" key="1">
    <citation type="journal article" date="1997" name="Proc. Natl. Acad. Sci. U.S.A.">
        <title>Use of model plant hosts to identify Pseudomonas aeruginosa virulence factors.</title>
        <authorList>
            <person name="Rahme L.G."/>
            <person name="Tan M.W."/>
            <person name="Le L."/>
            <person name="Wong S.M."/>
            <person name="Tompkins R.G."/>
            <person name="Calderwood S.B."/>
            <person name="Ausubel F.M."/>
        </authorList>
    </citation>
    <scope>NUCLEOTIDE SEQUENCE</scope>
    <source>
        <strain evidence="7">UCBPP-PA14</strain>
    </source>
</reference>
<organism evidence="7">
    <name type="scientific">Pseudomonas aeruginosa</name>
    <dbReference type="NCBI Taxonomy" id="287"/>
    <lineage>
        <taxon>Bacteria</taxon>
        <taxon>Pseudomonadati</taxon>
        <taxon>Pseudomonadota</taxon>
        <taxon>Gammaproteobacteria</taxon>
        <taxon>Pseudomonadales</taxon>
        <taxon>Pseudomonadaceae</taxon>
        <taxon>Pseudomonas</taxon>
    </lineage>
</organism>
<dbReference type="Pfam" id="PF00126">
    <property type="entry name" value="HTH_1"/>
    <property type="match status" value="1"/>
</dbReference>
<evidence type="ECO:0000256" key="3">
    <source>
        <dbReference type="ARBA" id="ARBA00023125"/>
    </source>
</evidence>
<keyword evidence="2" id="KW-0805">Transcription regulation</keyword>
<feature type="region of interest" description="Disordered" evidence="5">
    <location>
        <begin position="303"/>
        <end position="344"/>
    </location>
</feature>
<dbReference type="GO" id="GO:0003700">
    <property type="term" value="F:DNA-binding transcription factor activity"/>
    <property type="evidence" value="ECO:0007669"/>
    <property type="project" value="InterPro"/>
</dbReference>
<evidence type="ECO:0000256" key="2">
    <source>
        <dbReference type="ARBA" id="ARBA00023015"/>
    </source>
</evidence>
<dbReference type="EMBL" id="AF031571">
    <property type="protein sequence ID" value="AAB88447.1"/>
    <property type="molecule type" value="Genomic_DNA"/>
</dbReference>
<dbReference type="SUPFAM" id="SSF53850">
    <property type="entry name" value="Periplasmic binding protein-like II"/>
    <property type="match status" value="1"/>
</dbReference>
<name>O50219_PSEAI</name>
<dbReference type="InterPro" id="IPR036390">
    <property type="entry name" value="WH_DNA-bd_sf"/>
</dbReference>
<comment type="similarity">
    <text evidence="1">Belongs to the LysR transcriptional regulatory family.</text>
</comment>
<proteinExistence type="inferred from homology"/>
<dbReference type="PROSITE" id="PS50931">
    <property type="entry name" value="HTH_LYSR"/>
    <property type="match status" value="1"/>
</dbReference>
<dbReference type="PANTHER" id="PTHR30579">
    <property type="entry name" value="TRANSCRIPTIONAL REGULATOR"/>
    <property type="match status" value="1"/>
</dbReference>
<sequence>MPIHNLNHVNMFLQVIASGSISSAARILRKSHTAVSSAVSNLEIDLCVELVRRDGYKVEPTEQALRLIPYMRSLLNYQQLIGDIAFNLNKGPRNLRVLLDTAIPPSFCDTVSSVLLDDFNMVSLIRTSPADSLATIKQDNAEIDIAITIDEELKISRFNQCVLGYTKAFVVAHPQHPLCNASLHSIASLANYRQISLGSRSGQHSNLLRPVSDKVLFVENFDDMLRLVEAGVGWGISPHYFVEERLRNGTLAVLSELYEPGGIDTKVYCYYNTALESERSFRRFLESARQRLRELGRQRFDDAPAWQPSLGRNCAAPLRPEGAPRPPTRRTRVERSPADAGRGW</sequence>
<accession>O50219</accession>
<dbReference type="InterPro" id="IPR000847">
    <property type="entry name" value="LysR_HTH_N"/>
</dbReference>
<dbReference type="PANTHER" id="PTHR30579:SF7">
    <property type="entry name" value="HTH-TYPE TRANSCRIPTIONAL REGULATOR LRHA-RELATED"/>
    <property type="match status" value="1"/>
</dbReference>
<dbReference type="CDD" id="cd05466">
    <property type="entry name" value="PBP2_LTTR_substrate"/>
    <property type="match status" value="1"/>
</dbReference>
<dbReference type="Gene3D" id="1.10.10.10">
    <property type="entry name" value="Winged helix-like DNA-binding domain superfamily/Winged helix DNA-binding domain"/>
    <property type="match status" value="1"/>
</dbReference>
<dbReference type="AlphaFoldDB" id="O50219"/>
<dbReference type="GO" id="GO:0003677">
    <property type="term" value="F:DNA binding"/>
    <property type="evidence" value="ECO:0007669"/>
    <property type="project" value="UniProtKB-KW"/>
</dbReference>
<dbReference type="SUPFAM" id="SSF46785">
    <property type="entry name" value="Winged helix' DNA-binding domain"/>
    <property type="match status" value="1"/>
</dbReference>
<dbReference type="Gene3D" id="3.40.190.290">
    <property type="match status" value="1"/>
</dbReference>
<evidence type="ECO:0000256" key="5">
    <source>
        <dbReference type="SAM" id="MobiDB-lite"/>
    </source>
</evidence>
<dbReference type="FunFam" id="3.40.190.290:FF:000026">
    <property type="entry name" value="Transcriptional regulator MvfR"/>
    <property type="match status" value="1"/>
</dbReference>
<dbReference type="InterPro" id="IPR050176">
    <property type="entry name" value="LTTR"/>
</dbReference>
<dbReference type="InterPro" id="IPR005119">
    <property type="entry name" value="LysR_subst-bd"/>
</dbReference>
<evidence type="ECO:0000259" key="6">
    <source>
        <dbReference type="PROSITE" id="PS50931"/>
    </source>
</evidence>
<dbReference type="InterPro" id="IPR036388">
    <property type="entry name" value="WH-like_DNA-bd_sf"/>
</dbReference>
<keyword evidence="3" id="KW-0238">DNA-binding</keyword>
<evidence type="ECO:0000313" key="7">
    <source>
        <dbReference type="EMBL" id="AAB88447.1"/>
    </source>
</evidence>
<evidence type="ECO:0000256" key="1">
    <source>
        <dbReference type="ARBA" id="ARBA00009437"/>
    </source>
</evidence>